<evidence type="ECO:0000313" key="2">
    <source>
        <dbReference type="EMBL" id="GMT16814.1"/>
    </source>
</evidence>
<comment type="caution">
    <text evidence="2">The sequence shown here is derived from an EMBL/GenBank/DDBJ whole genome shotgun (WGS) entry which is preliminary data.</text>
</comment>
<proteinExistence type="predicted"/>
<gene>
    <name evidence="2" type="ORF">PFISCL1PPCAC_8111</name>
</gene>
<evidence type="ECO:0000313" key="3">
    <source>
        <dbReference type="Proteomes" id="UP001432322"/>
    </source>
</evidence>
<feature type="non-terminal residue" evidence="2">
    <location>
        <position position="1"/>
    </location>
</feature>
<protein>
    <submittedName>
        <fullName evidence="2">Uncharacterized protein</fullName>
    </submittedName>
</protein>
<feature type="compositionally biased region" description="Basic and acidic residues" evidence="1">
    <location>
        <begin position="139"/>
        <end position="171"/>
    </location>
</feature>
<dbReference type="AlphaFoldDB" id="A0AAV5VED7"/>
<keyword evidence="3" id="KW-1185">Reference proteome</keyword>
<dbReference type="EMBL" id="BTSY01000002">
    <property type="protein sequence ID" value="GMT16814.1"/>
    <property type="molecule type" value="Genomic_DNA"/>
</dbReference>
<reference evidence="2" key="1">
    <citation type="submission" date="2023-10" db="EMBL/GenBank/DDBJ databases">
        <title>Genome assembly of Pristionchus species.</title>
        <authorList>
            <person name="Yoshida K."/>
            <person name="Sommer R.J."/>
        </authorList>
    </citation>
    <scope>NUCLEOTIDE SEQUENCE</scope>
    <source>
        <strain evidence="2">RS5133</strain>
    </source>
</reference>
<dbReference type="Proteomes" id="UP001432322">
    <property type="component" value="Unassembled WGS sequence"/>
</dbReference>
<name>A0AAV5VED7_9BILA</name>
<feature type="region of interest" description="Disordered" evidence="1">
    <location>
        <begin position="73"/>
        <end position="177"/>
    </location>
</feature>
<evidence type="ECO:0000256" key="1">
    <source>
        <dbReference type="SAM" id="MobiDB-lite"/>
    </source>
</evidence>
<feature type="compositionally biased region" description="Basic and acidic residues" evidence="1">
    <location>
        <begin position="73"/>
        <end position="116"/>
    </location>
</feature>
<accession>A0AAV5VED7</accession>
<sequence>GVIPISFHHSHNRHSPFRERLPSANLKMRVTLTEAEKKKLIEKEKKERRVARLIQVRSQARAAAQSILHEVRTKKEEKAAELSERVKEEMREELRKSAMERRREEERKEREKEQIKRRSTRSSPRVVVDHSKPAQRGMEALKRLKEERRTANAEKKKAIQRMERAKAEATRKALPPK</sequence>
<organism evidence="2 3">
    <name type="scientific">Pristionchus fissidentatus</name>
    <dbReference type="NCBI Taxonomy" id="1538716"/>
    <lineage>
        <taxon>Eukaryota</taxon>
        <taxon>Metazoa</taxon>
        <taxon>Ecdysozoa</taxon>
        <taxon>Nematoda</taxon>
        <taxon>Chromadorea</taxon>
        <taxon>Rhabditida</taxon>
        <taxon>Rhabditina</taxon>
        <taxon>Diplogasteromorpha</taxon>
        <taxon>Diplogasteroidea</taxon>
        <taxon>Neodiplogasteridae</taxon>
        <taxon>Pristionchus</taxon>
    </lineage>
</organism>